<feature type="region of interest" description="Disordered" evidence="1">
    <location>
        <begin position="121"/>
        <end position="143"/>
    </location>
</feature>
<proteinExistence type="predicted"/>
<protein>
    <submittedName>
        <fullName evidence="2">Uncharacterized protein</fullName>
    </submittedName>
</protein>
<evidence type="ECO:0000256" key="1">
    <source>
        <dbReference type="SAM" id="MobiDB-lite"/>
    </source>
</evidence>
<evidence type="ECO:0000313" key="3">
    <source>
        <dbReference type="Proteomes" id="UP000008237"/>
    </source>
</evidence>
<dbReference type="Proteomes" id="UP000008237">
    <property type="component" value="Unassembled WGS sequence"/>
</dbReference>
<gene>
    <name evidence="2" type="ORF">EAI_04707</name>
</gene>
<dbReference type="EMBL" id="GL450516">
    <property type="protein sequence ID" value="EFN80919.1"/>
    <property type="molecule type" value="Genomic_DNA"/>
</dbReference>
<dbReference type="InParanoid" id="E2BTQ7"/>
<keyword evidence="3" id="KW-1185">Reference proteome</keyword>
<sequence>MLVDSDLVRPFRVVKVRAEKPEQRSYEIDRRALIGSADVLWMREERAQRAQRRDRVAGQIAKILDGYLEERESSQTPKETATPLLKAKFLDAWKQRVHLSHTEATKARSLEAWQRRGNSQLNTDFNHKASTQQGISAPPSTQQSVQKARTHLGLAELALPDSQALPHKRHSGQGLSGWTQSPPPKIVPTVVRRGIPETSDDSAMRTEATEQGNAGASYPLCALIRRLGALACPPGSPNDPGKEKSYDF</sequence>
<accession>E2BTQ7</accession>
<organism evidence="3">
    <name type="scientific">Harpegnathos saltator</name>
    <name type="common">Jerdon's jumping ant</name>
    <dbReference type="NCBI Taxonomy" id="610380"/>
    <lineage>
        <taxon>Eukaryota</taxon>
        <taxon>Metazoa</taxon>
        <taxon>Ecdysozoa</taxon>
        <taxon>Arthropoda</taxon>
        <taxon>Hexapoda</taxon>
        <taxon>Insecta</taxon>
        <taxon>Pterygota</taxon>
        <taxon>Neoptera</taxon>
        <taxon>Endopterygota</taxon>
        <taxon>Hymenoptera</taxon>
        <taxon>Apocrita</taxon>
        <taxon>Aculeata</taxon>
        <taxon>Formicoidea</taxon>
        <taxon>Formicidae</taxon>
        <taxon>Ponerinae</taxon>
        <taxon>Ponerini</taxon>
        <taxon>Harpegnathos</taxon>
    </lineage>
</organism>
<reference evidence="2 3" key="1">
    <citation type="journal article" date="2010" name="Science">
        <title>Genomic comparison of the ants Camponotus floridanus and Harpegnathos saltator.</title>
        <authorList>
            <person name="Bonasio R."/>
            <person name="Zhang G."/>
            <person name="Ye C."/>
            <person name="Mutti N.S."/>
            <person name="Fang X."/>
            <person name="Qin N."/>
            <person name="Donahue G."/>
            <person name="Yang P."/>
            <person name="Li Q."/>
            <person name="Li C."/>
            <person name="Zhang P."/>
            <person name="Huang Z."/>
            <person name="Berger S.L."/>
            <person name="Reinberg D."/>
            <person name="Wang J."/>
            <person name="Liebig J."/>
        </authorList>
    </citation>
    <scope>NUCLEOTIDE SEQUENCE [LARGE SCALE GENOMIC DNA]</scope>
    <source>
        <strain evidence="2 3">R22 G/1</strain>
    </source>
</reference>
<name>E2BTQ7_HARSA</name>
<evidence type="ECO:0000313" key="2">
    <source>
        <dbReference type="EMBL" id="EFN80919.1"/>
    </source>
</evidence>
<dbReference type="AlphaFoldDB" id="E2BTQ7"/>
<feature type="region of interest" description="Disordered" evidence="1">
    <location>
        <begin position="165"/>
        <end position="187"/>
    </location>
</feature>